<keyword evidence="6 7" id="KW-0472">Membrane</keyword>
<dbReference type="Pfam" id="PF00528">
    <property type="entry name" value="BPD_transp_1"/>
    <property type="match status" value="1"/>
</dbReference>
<evidence type="ECO:0000256" key="1">
    <source>
        <dbReference type="ARBA" id="ARBA00004651"/>
    </source>
</evidence>
<dbReference type="GO" id="GO:0005886">
    <property type="term" value="C:plasma membrane"/>
    <property type="evidence" value="ECO:0007669"/>
    <property type="project" value="UniProtKB-SubCell"/>
</dbReference>
<comment type="subcellular location">
    <subcellularLocation>
        <location evidence="1">Cell membrane</location>
        <topology evidence="1">Multi-pass membrane protein</topology>
    </subcellularLocation>
</comment>
<dbReference type="GO" id="GO:0055085">
    <property type="term" value="P:transmembrane transport"/>
    <property type="evidence" value="ECO:0007669"/>
    <property type="project" value="InterPro"/>
</dbReference>
<evidence type="ECO:0000256" key="4">
    <source>
        <dbReference type="ARBA" id="ARBA00022692"/>
    </source>
</evidence>
<evidence type="ECO:0000259" key="8">
    <source>
        <dbReference type="PROSITE" id="PS50928"/>
    </source>
</evidence>
<dbReference type="CDD" id="cd06261">
    <property type="entry name" value="TM_PBP2"/>
    <property type="match status" value="1"/>
</dbReference>
<feature type="transmembrane region" description="Helical" evidence="7">
    <location>
        <begin position="94"/>
        <end position="113"/>
    </location>
</feature>
<gene>
    <name evidence="9" type="ORF">S01H4_13651</name>
</gene>
<dbReference type="PANTHER" id="PTHR43744:SF12">
    <property type="entry name" value="ABC TRANSPORTER PERMEASE PROTEIN MG189-RELATED"/>
    <property type="match status" value="1"/>
</dbReference>
<dbReference type="PROSITE" id="PS50928">
    <property type="entry name" value="ABC_TM1"/>
    <property type="match status" value="1"/>
</dbReference>
<protein>
    <recommendedName>
        <fullName evidence="8">ABC transmembrane type-1 domain-containing protein</fullName>
    </recommendedName>
</protein>
<sequence>MPNPVAWGNYPEMMSVSPFFQYVRNTLIIVILNLGGALLINPLIAYSFARLRWPGRDIVFVITLGSMMIPFASMMVPLYVLFRHLGWVNTFKPLIVPIWCGQAYLIFLLRQFFLTIPLELSDAARIDGASQLGIYWRIIYPLAKPALAVVAIFQVVYDWNDFLAPLIWLNSQNKYTLAIGLQLFSGSHATQWNLQMAYGVLMTIPMIGFFFFFAKYFIQGLTISGLKR</sequence>
<evidence type="ECO:0000313" key="9">
    <source>
        <dbReference type="EMBL" id="GAG56327.1"/>
    </source>
</evidence>
<feature type="transmembrane region" description="Helical" evidence="7">
    <location>
        <begin position="58"/>
        <end position="82"/>
    </location>
</feature>
<feature type="transmembrane region" description="Helical" evidence="7">
    <location>
        <begin position="22"/>
        <end position="46"/>
    </location>
</feature>
<keyword evidence="5 7" id="KW-1133">Transmembrane helix</keyword>
<reference evidence="9" key="1">
    <citation type="journal article" date="2014" name="Front. Microbiol.">
        <title>High frequency of phylogenetically diverse reductive dehalogenase-homologous genes in deep subseafloor sedimentary metagenomes.</title>
        <authorList>
            <person name="Kawai M."/>
            <person name="Futagami T."/>
            <person name="Toyoda A."/>
            <person name="Takaki Y."/>
            <person name="Nishi S."/>
            <person name="Hori S."/>
            <person name="Arai W."/>
            <person name="Tsubouchi T."/>
            <person name="Morono Y."/>
            <person name="Uchiyama I."/>
            <person name="Ito T."/>
            <person name="Fujiyama A."/>
            <person name="Inagaki F."/>
            <person name="Takami H."/>
        </authorList>
    </citation>
    <scope>NUCLEOTIDE SEQUENCE</scope>
    <source>
        <strain evidence="9">Expedition CK06-06</strain>
    </source>
</reference>
<organism evidence="9">
    <name type="scientific">marine sediment metagenome</name>
    <dbReference type="NCBI Taxonomy" id="412755"/>
    <lineage>
        <taxon>unclassified sequences</taxon>
        <taxon>metagenomes</taxon>
        <taxon>ecological metagenomes</taxon>
    </lineage>
</organism>
<dbReference type="Gene3D" id="1.10.3720.10">
    <property type="entry name" value="MetI-like"/>
    <property type="match status" value="1"/>
</dbReference>
<dbReference type="InterPro" id="IPR000515">
    <property type="entry name" value="MetI-like"/>
</dbReference>
<dbReference type="EMBL" id="BART01006008">
    <property type="protein sequence ID" value="GAG56327.1"/>
    <property type="molecule type" value="Genomic_DNA"/>
</dbReference>
<comment type="caution">
    <text evidence="9">The sequence shown here is derived from an EMBL/GenBank/DDBJ whole genome shotgun (WGS) entry which is preliminary data.</text>
</comment>
<keyword evidence="4 7" id="KW-0812">Transmembrane</keyword>
<proteinExistence type="predicted"/>
<name>X0ZDP2_9ZZZZ</name>
<keyword evidence="2" id="KW-0813">Transport</keyword>
<evidence type="ECO:0000256" key="3">
    <source>
        <dbReference type="ARBA" id="ARBA00022475"/>
    </source>
</evidence>
<dbReference type="InterPro" id="IPR035906">
    <property type="entry name" value="MetI-like_sf"/>
</dbReference>
<evidence type="ECO:0000256" key="2">
    <source>
        <dbReference type="ARBA" id="ARBA00022448"/>
    </source>
</evidence>
<evidence type="ECO:0000256" key="5">
    <source>
        <dbReference type="ARBA" id="ARBA00022989"/>
    </source>
</evidence>
<keyword evidence="3" id="KW-1003">Cell membrane</keyword>
<accession>X0ZDP2</accession>
<dbReference type="PANTHER" id="PTHR43744">
    <property type="entry name" value="ABC TRANSPORTER PERMEASE PROTEIN MG189-RELATED-RELATED"/>
    <property type="match status" value="1"/>
</dbReference>
<feature type="transmembrane region" description="Helical" evidence="7">
    <location>
        <begin position="196"/>
        <end position="218"/>
    </location>
</feature>
<dbReference type="SUPFAM" id="SSF161098">
    <property type="entry name" value="MetI-like"/>
    <property type="match status" value="1"/>
</dbReference>
<evidence type="ECO:0000256" key="7">
    <source>
        <dbReference type="SAM" id="Phobius"/>
    </source>
</evidence>
<evidence type="ECO:0000256" key="6">
    <source>
        <dbReference type="ARBA" id="ARBA00023136"/>
    </source>
</evidence>
<feature type="domain" description="ABC transmembrane type-1" evidence="8">
    <location>
        <begin position="23"/>
        <end position="213"/>
    </location>
</feature>
<feature type="transmembrane region" description="Helical" evidence="7">
    <location>
        <begin position="134"/>
        <end position="157"/>
    </location>
</feature>
<dbReference type="AlphaFoldDB" id="X0ZDP2"/>